<dbReference type="EMBL" id="LDUG01000002">
    <property type="protein sequence ID" value="KVW99746.1"/>
    <property type="molecule type" value="Genomic_DNA"/>
</dbReference>
<feature type="region of interest" description="Disordered" evidence="1">
    <location>
        <begin position="48"/>
        <end position="126"/>
    </location>
</feature>
<name>A0A106BW64_THIDE</name>
<feature type="transmembrane region" description="Helical" evidence="2">
    <location>
        <begin position="182"/>
        <end position="199"/>
    </location>
</feature>
<dbReference type="PIRSF" id="PIRSF035905">
    <property type="entry name" value="UCP035905_mp"/>
    <property type="match status" value="1"/>
</dbReference>
<feature type="transmembrane region" description="Helical" evidence="2">
    <location>
        <begin position="777"/>
        <end position="797"/>
    </location>
</feature>
<feature type="transmembrane region" description="Helical" evidence="2">
    <location>
        <begin position="744"/>
        <end position="765"/>
    </location>
</feature>
<dbReference type="Proteomes" id="UP000064243">
    <property type="component" value="Unassembled WGS sequence"/>
</dbReference>
<dbReference type="PANTHER" id="PTHR38434">
    <property type="entry name" value="BLL2549 PROTEIN"/>
    <property type="match status" value="1"/>
</dbReference>
<feature type="transmembrane region" description="Helical" evidence="2">
    <location>
        <begin position="670"/>
        <end position="693"/>
    </location>
</feature>
<feature type="compositionally biased region" description="Pro residues" evidence="1">
    <location>
        <begin position="111"/>
        <end position="125"/>
    </location>
</feature>
<evidence type="ECO:0000256" key="1">
    <source>
        <dbReference type="SAM" id="MobiDB-lite"/>
    </source>
</evidence>
<feature type="transmembrane region" description="Helical" evidence="2">
    <location>
        <begin position="260"/>
        <end position="277"/>
    </location>
</feature>
<dbReference type="PANTHER" id="PTHR38434:SF1">
    <property type="entry name" value="BLL2549 PROTEIN"/>
    <property type="match status" value="1"/>
</dbReference>
<feature type="transmembrane region" description="Helical" evidence="2">
    <location>
        <begin position="614"/>
        <end position="633"/>
    </location>
</feature>
<keyword evidence="2" id="KW-0472">Membrane</keyword>
<reference evidence="3 4" key="1">
    <citation type="journal article" date="2015" name="Appl. Environ. Microbiol.">
        <title>Aerobic and Anaerobic Thiosulfate Oxidation by a Cold-Adapted, Subglacial Chemoautotroph.</title>
        <authorList>
            <person name="Harrold Z.R."/>
            <person name="Skidmore M.L."/>
            <person name="Hamilton T.L."/>
            <person name="Desch L."/>
            <person name="Amada K."/>
            <person name="van Gelder W."/>
            <person name="Glover K."/>
            <person name="Roden E.E."/>
            <person name="Boyd E.S."/>
        </authorList>
    </citation>
    <scope>NUCLEOTIDE SEQUENCE [LARGE SCALE GENOMIC DNA]</scope>
    <source>
        <strain evidence="3 4">RG</strain>
    </source>
</reference>
<keyword evidence="4" id="KW-1185">Reference proteome</keyword>
<feature type="transmembrane region" description="Helical" evidence="2">
    <location>
        <begin position="585"/>
        <end position="602"/>
    </location>
</feature>
<feature type="transmembrane region" description="Helical" evidence="2">
    <location>
        <begin position="338"/>
        <end position="356"/>
    </location>
</feature>
<gene>
    <name evidence="3" type="ORF">ABW22_00185</name>
</gene>
<comment type="caution">
    <text evidence="3">The sequence shown here is derived from an EMBL/GenBank/DDBJ whole genome shotgun (WGS) entry which is preliminary data.</text>
</comment>
<keyword evidence="2" id="KW-1133">Transmembrane helix</keyword>
<dbReference type="AlphaFoldDB" id="A0A106BW64"/>
<feature type="transmembrane region" description="Helical" evidence="2">
    <location>
        <begin position="308"/>
        <end position="326"/>
    </location>
</feature>
<dbReference type="SUPFAM" id="SSF103473">
    <property type="entry name" value="MFS general substrate transporter"/>
    <property type="match status" value="1"/>
</dbReference>
<evidence type="ECO:0008006" key="5">
    <source>
        <dbReference type="Google" id="ProtNLM"/>
    </source>
</evidence>
<feature type="transmembrane region" description="Helical" evidence="2">
    <location>
        <begin position="20"/>
        <end position="37"/>
    </location>
</feature>
<proteinExistence type="predicted"/>
<evidence type="ECO:0000256" key="2">
    <source>
        <dbReference type="SAM" id="Phobius"/>
    </source>
</evidence>
<feature type="transmembrane region" description="Helical" evidence="2">
    <location>
        <begin position="472"/>
        <end position="491"/>
    </location>
</feature>
<dbReference type="InterPro" id="IPR014600">
    <property type="entry name" value="UCP035905_mem"/>
</dbReference>
<feature type="transmembrane region" description="Helical" evidence="2">
    <location>
        <begin position="206"/>
        <end position="229"/>
    </location>
</feature>
<feature type="transmembrane region" description="Helical" evidence="2">
    <location>
        <begin position="880"/>
        <end position="898"/>
    </location>
</feature>
<evidence type="ECO:0000313" key="4">
    <source>
        <dbReference type="Proteomes" id="UP000064243"/>
    </source>
</evidence>
<protein>
    <recommendedName>
        <fullName evidence="5">DUF2339 domain-containing protein</fullName>
    </recommendedName>
</protein>
<dbReference type="InterPro" id="IPR036259">
    <property type="entry name" value="MFS_trans_sf"/>
</dbReference>
<dbReference type="PATRIC" id="fig|36861.3.peg.1064"/>
<feature type="transmembrane region" description="Helical" evidence="2">
    <location>
        <begin position="852"/>
        <end position="873"/>
    </location>
</feature>
<organism evidence="3 4">
    <name type="scientific">Thiobacillus denitrificans</name>
    <dbReference type="NCBI Taxonomy" id="36861"/>
    <lineage>
        <taxon>Bacteria</taxon>
        <taxon>Pseudomonadati</taxon>
        <taxon>Pseudomonadota</taxon>
        <taxon>Betaproteobacteria</taxon>
        <taxon>Nitrosomonadales</taxon>
        <taxon>Thiobacillaceae</taxon>
        <taxon>Thiobacillus</taxon>
    </lineage>
</organism>
<feature type="transmembrane region" description="Helical" evidence="2">
    <location>
        <begin position="395"/>
        <end position="416"/>
    </location>
</feature>
<feature type="transmembrane region" description="Helical" evidence="2">
    <location>
        <begin position="639"/>
        <end position="658"/>
    </location>
</feature>
<feature type="compositionally biased region" description="Polar residues" evidence="1">
    <location>
        <begin position="87"/>
        <end position="97"/>
    </location>
</feature>
<feature type="transmembrane region" description="Helical" evidence="2">
    <location>
        <begin position="368"/>
        <end position="389"/>
    </location>
</feature>
<feature type="transmembrane region" description="Helical" evidence="2">
    <location>
        <begin position="283"/>
        <end position="301"/>
    </location>
</feature>
<keyword evidence="2" id="KW-0812">Transmembrane</keyword>
<feature type="transmembrane region" description="Helical" evidence="2">
    <location>
        <begin position="151"/>
        <end position="170"/>
    </location>
</feature>
<dbReference type="InterPro" id="IPR019286">
    <property type="entry name" value="DUF2339_TM"/>
</dbReference>
<feature type="transmembrane region" description="Helical" evidence="2">
    <location>
        <begin position="423"/>
        <end position="442"/>
    </location>
</feature>
<evidence type="ECO:0000313" key="3">
    <source>
        <dbReference type="EMBL" id="KVW99746.1"/>
    </source>
</evidence>
<feature type="transmembrane region" description="Helical" evidence="2">
    <location>
        <begin position="818"/>
        <end position="840"/>
    </location>
</feature>
<dbReference type="Pfam" id="PF10101">
    <property type="entry name" value="DUF2339"/>
    <property type="match status" value="1"/>
</dbReference>
<feature type="transmembrane region" description="Helical" evidence="2">
    <location>
        <begin position="546"/>
        <end position="565"/>
    </location>
</feature>
<feature type="transmembrane region" description="Helical" evidence="2">
    <location>
        <begin position="503"/>
        <end position="525"/>
    </location>
</feature>
<feature type="transmembrane region" description="Helical" evidence="2">
    <location>
        <begin position="910"/>
        <end position="927"/>
    </location>
</feature>
<accession>A0A106BW64</accession>
<feature type="transmembrane region" description="Helical" evidence="2">
    <location>
        <begin position="699"/>
        <end position="723"/>
    </location>
</feature>
<feature type="transmembrane region" description="Helical" evidence="2">
    <location>
        <begin position="235"/>
        <end position="253"/>
    </location>
</feature>
<feature type="transmembrane region" description="Helical" evidence="2">
    <location>
        <begin position="448"/>
        <end position="465"/>
    </location>
</feature>
<sequence length="945" mass="101752">MLWGVIWGGLLGSMISRGGEFGVVLGAIIGALAGWTLRSSVRSEFARMQGKHRESAHAATAPLTQPSTAQDPMLPDAAWFQSDERSTPASETVSVETSLRPEADPTMAAEPAPPPNTFTAPPPLSSQPVEPNIVDKVVSAAMAWLTGGNTVVRIGVVVLFIGLSFLAKYAAENALLPVELRLALVGASGMALLLIGFRLRDRRKGYALTLQGAGVAVLYLTVFTSFRLYQLVPPGLALAVMVSVCALSTAIALMQNARALAFIGFAGGFLAPILASTGEGSHVVLFSYCTLLNLAILLIAFRRSWRLLNLLGFFMTFGIATAWGALRYTPENYASTQPFLIVFFLIYVLTAVLYALRHSTELKASLNGAVDGTLVFGTPLIAFGLQVGLVREFEFAMAFSALALGAFYLLLAAGLLKRKQASLRLLTESFLALGVGFATLAVPLALDARWTAAIWAVEGAAIFWVGMRQARWMPRAFGLLLQGVAALAFVGSIDRGMHSALPFANPSFIGAMLLALPAFAVAWWVRQPLAQSGSTFAQGYAQIEATLEKPVFLFGFFWWVMAFWLEITRVLPSSTGAHSFAWAHVWHVNLGMPAYVFSAFMAERVAAHKGWSVAAWPAYLTAPVLMLAALINILDGNRLLASAGSLLWLAGIIAHLIVLRRIDRRAPPAWFSWMHALGVWTLVILLADTLVYAVDRGDLWHTAWGAVVLLVAGSAVLLCLAFVPTSRRFASHWPFSHFARSYAWVAAAPPVVGVYLGSLLVALSSRGHAAPLPYIPLLNPTDLAVALALGALTLWLLRLRSSDMQVPDIVQRTSPKAALFFAAFIAINTVWLRVAHHYAGVHWDATTLFNSFLVQTGYAILWTLLALGLMVLAHRRAQRPLWMLGAGLLGLTLAKLFLIDLSNAGGTERIVAFIAVGILMLVVGYLAPLPPNPATQQTLASGVRA</sequence>